<dbReference type="GO" id="GO:0016020">
    <property type="term" value="C:membrane"/>
    <property type="evidence" value="ECO:0007669"/>
    <property type="project" value="UniProtKB-SubCell"/>
</dbReference>
<dbReference type="Pfam" id="PF00999">
    <property type="entry name" value="Na_H_Exchanger"/>
    <property type="match status" value="1"/>
</dbReference>
<feature type="domain" description="Cation/H(+) antiporter central" evidence="12">
    <location>
        <begin position="493"/>
        <end position="626"/>
    </location>
</feature>
<evidence type="ECO:0000256" key="2">
    <source>
        <dbReference type="ARBA" id="ARBA00022448"/>
    </source>
</evidence>
<keyword evidence="15" id="KW-1185">Reference proteome</keyword>
<name>A0ABD3ISE9_EUCGL</name>
<feature type="transmembrane region" description="Helical" evidence="10">
    <location>
        <begin position="236"/>
        <end position="261"/>
    </location>
</feature>
<feature type="transmembrane region" description="Helical" evidence="10">
    <location>
        <begin position="46"/>
        <end position="64"/>
    </location>
</feature>
<evidence type="ECO:0000256" key="8">
    <source>
        <dbReference type="ARBA" id="ARBA00023136"/>
    </source>
</evidence>
<keyword evidence="3" id="KW-0633">Potassium transport</keyword>
<evidence type="ECO:0000256" key="4">
    <source>
        <dbReference type="ARBA" id="ARBA00022692"/>
    </source>
</evidence>
<gene>
    <name evidence="14" type="ORF">ACJRO7_008984</name>
</gene>
<keyword evidence="2" id="KW-0813">Transport</keyword>
<dbReference type="Gene3D" id="1.20.1530.20">
    <property type="match status" value="1"/>
</dbReference>
<dbReference type="PANTHER" id="PTHR32468">
    <property type="entry name" value="CATION/H + ANTIPORTER"/>
    <property type="match status" value="1"/>
</dbReference>
<comment type="similarity">
    <text evidence="9">Belongs to the monovalent cation:proton antiporter 2 (CPA2) transporter (TC 2.A.37) family. CHX (TC 2.A.37.4) subfamily.</text>
</comment>
<dbReference type="InterPro" id="IPR050794">
    <property type="entry name" value="CPA2_transporter"/>
</dbReference>
<feature type="transmembrane region" description="Helical" evidence="10">
    <location>
        <begin position="138"/>
        <end position="157"/>
    </location>
</feature>
<evidence type="ECO:0008006" key="16">
    <source>
        <dbReference type="Google" id="ProtNLM"/>
    </source>
</evidence>
<evidence type="ECO:0000313" key="15">
    <source>
        <dbReference type="Proteomes" id="UP001634007"/>
    </source>
</evidence>
<dbReference type="Pfam" id="PF23259">
    <property type="entry name" value="CHX17_C"/>
    <property type="match status" value="1"/>
</dbReference>
<feature type="transmembrane region" description="Helical" evidence="10">
    <location>
        <begin position="208"/>
        <end position="230"/>
    </location>
</feature>
<sequence>MVLEDRYKGYKVMVNQERNEIKLCPRPDSATEEWNQDPLATSLPTMFSQILVMIVLSSFISVLLKPLHQPRFVADIIAGILTGPTLLGEDTNIHNHLLPFWCAPTMEAFTTLGVMYYMFLVGLEMNLAPILRIRRKSIGIALAGILIPLAIGFGSYFVIAPKADQTDKKWLRQKGAFVWGIALTATNLPDVTRILSDLKLLRTETGRIALSCAYLSDIGTWLLLVTLITISHDDVLPIAIGTVVFVLFCMFVARPVLLWLINQTMDGEEYTEHQVQFVLCGVMLWGFITDAIGLYSIFGAFMFGFILPSGQLATLITERLEKVTSWIMLPLYCLLNGLRTNVPEMIPQGRNGGHVAVFICLAWVAKFLSSLLVSMYCNTERRESVMLGVLMNTKGLLAIIVINIGRDLMLLDIESSAVMVVALLVMTFTVPPIVRRTYKPEKPMMLHKRRTIQSNGLDSPLQVLAGIHSMQSMRGIVNLLQLSHATRQSPIHVVAVHLVELTEHTSAALLVVHDSYKSSSFRASEENAKAESGQIIEAFEDYQRESNGTASVEVLTALSPYTTIHVDVCSIAEDKRASIIIIPFHIGGKNNDEPESSSTSIKDVNQNVLAGAPCSVALLVNRGLGMSNHRPRALLMFFICGPDDREALAYAWRMAFHPEVRLRVVRFLGDDAKAPAPLDNPKDSDGAFTIYEEHARQRAIDEDYLNEFKSETMNSLAATYTEEVVNDLNETLTAIRRIMEREPYELCIVGRGKQSTSPLVANLLEFTEYPELGALGDAIITSNFAGNSSVLVVQQHTNNVPRSEAGSSRFLANVGPWKVKNWQRKGTS</sequence>
<dbReference type="InterPro" id="IPR057291">
    <property type="entry name" value="CHX17_2nd"/>
</dbReference>
<evidence type="ECO:0000259" key="11">
    <source>
        <dbReference type="Pfam" id="PF00999"/>
    </source>
</evidence>
<evidence type="ECO:0000256" key="1">
    <source>
        <dbReference type="ARBA" id="ARBA00004141"/>
    </source>
</evidence>
<feature type="transmembrane region" description="Helical" evidence="10">
    <location>
        <begin position="177"/>
        <end position="196"/>
    </location>
</feature>
<feature type="transmembrane region" description="Helical" evidence="10">
    <location>
        <begin position="385"/>
        <end position="404"/>
    </location>
</feature>
<evidence type="ECO:0000259" key="12">
    <source>
        <dbReference type="Pfam" id="PF23256"/>
    </source>
</evidence>
<organism evidence="14 15">
    <name type="scientific">Eucalyptus globulus</name>
    <name type="common">Tasmanian blue gum</name>
    <dbReference type="NCBI Taxonomy" id="34317"/>
    <lineage>
        <taxon>Eukaryota</taxon>
        <taxon>Viridiplantae</taxon>
        <taxon>Streptophyta</taxon>
        <taxon>Embryophyta</taxon>
        <taxon>Tracheophyta</taxon>
        <taxon>Spermatophyta</taxon>
        <taxon>Magnoliopsida</taxon>
        <taxon>eudicotyledons</taxon>
        <taxon>Gunneridae</taxon>
        <taxon>Pentapetalae</taxon>
        <taxon>rosids</taxon>
        <taxon>malvids</taxon>
        <taxon>Myrtales</taxon>
        <taxon>Myrtaceae</taxon>
        <taxon>Myrtoideae</taxon>
        <taxon>Eucalypteae</taxon>
        <taxon>Eucalyptus</taxon>
    </lineage>
</organism>
<dbReference type="AlphaFoldDB" id="A0ABD3ISE9"/>
<protein>
    <recommendedName>
        <fullName evidence="16">Cation/H+ exchanger domain-containing protein</fullName>
    </recommendedName>
</protein>
<evidence type="ECO:0000259" key="13">
    <source>
        <dbReference type="Pfam" id="PF23259"/>
    </source>
</evidence>
<dbReference type="InterPro" id="IPR006153">
    <property type="entry name" value="Cation/H_exchanger_TM"/>
</dbReference>
<feature type="transmembrane region" description="Helical" evidence="10">
    <location>
        <begin position="416"/>
        <end position="434"/>
    </location>
</feature>
<dbReference type="EMBL" id="JBJKBG010000011">
    <property type="protein sequence ID" value="KAL3717482.1"/>
    <property type="molecule type" value="Genomic_DNA"/>
</dbReference>
<keyword evidence="4 10" id="KW-0812">Transmembrane</keyword>
<feature type="transmembrane region" description="Helical" evidence="10">
    <location>
        <begin position="71"/>
        <end position="88"/>
    </location>
</feature>
<feature type="domain" description="Cation/H+ exchanger transmembrane" evidence="11">
    <location>
        <begin position="56"/>
        <end position="435"/>
    </location>
</feature>
<evidence type="ECO:0000256" key="10">
    <source>
        <dbReference type="SAM" id="Phobius"/>
    </source>
</evidence>
<evidence type="ECO:0000313" key="14">
    <source>
        <dbReference type="EMBL" id="KAL3717482.1"/>
    </source>
</evidence>
<keyword evidence="8 10" id="KW-0472">Membrane</keyword>
<dbReference type="InterPro" id="IPR038770">
    <property type="entry name" value="Na+/solute_symporter_sf"/>
</dbReference>
<feature type="domain" description="Cation/H(+) antiporter C-terminal" evidence="13">
    <location>
        <begin position="636"/>
        <end position="798"/>
    </location>
</feature>
<evidence type="ECO:0000256" key="7">
    <source>
        <dbReference type="ARBA" id="ARBA00023065"/>
    </source>
</evidence>
<proteinExistence type="inferred from homology"/>
<dbReference type="Gene3D" id="3.40.50.12370">
    <property type="match status" value="1"/>
</dbReference>
<reference evidence="14 15" key="1">
    <citation type="submission" date="2024-11" db="EMBL/GenBank/DDBJ databases">
        <title>Chromosome-level genome assembly of Eucalyptus globulus Labill. provides insights into its genome evolution.</title>
        <authorList>
            <person name="Li X."/>
        </authorList>
    </citation>
    <scope>NUCLEOTIDE SEQUENCE [LARGE SCALE GENOMIC DNA]</scope>
    <source>
        <strain evidence="14">CL2024</strain>
        <tissue evidence="14">Fresh tender leaves</tissue>
    </source>
</reference>
<comment type="subcellular location">
    <subcellularLocation>
        <location evidence="1">Membrane</location>
        <topology evidence="1">Multi-pass membrane protein</topology>
    </subcellularLocation>
</comment>
<dbReference type="PANTHER" id="PTHR32468:SF74">
    <property type="entry name" value="CATION_H(+) ANTIPORTER 21-RELATED"/>
    <property type="match status" value="1"/>
</dbReference>
<keyword evidence="6 10" id="KW-1133">Transmembrane helix</keyword>
<feature type="transmembrane region" description="Helical" evidence="10">
    <location>
        <begin position="108"/>
        <end position="131"/>
    </location>
</feature>
<feature type="transmembrane region" description="Helical" evidence="10">
    <location>
        <begin position="282"/>
        <end position="307"/>
    </location>
</feature>
<keyword evidence="5" id="KW-0630">Potassium</keyword>
<evidence type="ECO:0000256" key="6">
    <source>
        <dbReference type="ARBA" id="ARBA00022989"/>
    </source>
</evidence>
<accession>A0ABD3ISE9</accession>
<evidence type="ECO:0000256" key="5">
    <source>
        <dbReference type="ARBA" id="ARBA00022958"/>
    </source>
</evidence>
<evidence type="ECO:0000256" key="3">
    <source>
        <dbReference type="ARBA" id="ARBA00022538"/>
    </source>
</evidence>
<evidence type="ECO:0000256" key="9">
    <source>
        <dbReference type="ARBA" id="ARBA00038341"/>
    </source>
</evidence>
<comment type="caution">
    <text evidence="14">The sequence shown here is derived from an EMBL/GenBank/DDBJ whole genome shotgun (WGS) entry which is preliminary data.</text>
</comment>
<feature type="transmembrane region" description="Helical" evidence="10">
    <location>
        <begin position="355"/>
        <end position="373"/>
    </location>
</feature>
<keyword evidence="7" id="KW-0406">Ion transport</keyword>
<dbReference type="Proteomes" id="UP001634007">
    <property type="component" value="Unassembled WGS sequence"/>
</dbReference>
<dbReference type="Pfam" id="PF23256">
    <property type="entry name" value="CHX17_2nd"/>
    <property type="match status" value="1"/>
</dbReference>
<dbReference type="InterPro" id="IPR057290">
    <property type="entry name" value="CHX17_C"/>
</dbReference>
<dbReference type="GO" id="GO:0006813">
    <property type="term" value="P:potassium ion transport"/>
    <property type="evidence" value="ECO:0007669"/>
    <property type="project" value="UniProtKB-KW"/>
</dbReference>